<dbReference type="AlphaFoldDB" id="A0A0K0GFL6"/>
<proteinExistence type="predicted"/>
<dbReference type="Proteomes" id="UP000001740">
    <property type="component" value="Chromosome"/>
</dbReference>
<accession>A0A0K0GFL6</accession>
<dbReference type="HOGENOM" id="CLU_189737_1_0_6"/>
<evidence type="ECO:0000313" key="2">
    <source>
        <dbReference type="Proteomes" id="UP000001740"/>
    </source>
</evidence>
<dbReference type="KEGG" id="xop:PXO_03364"/>
<name>A0A0K0GFL6_XANOP</name>
<dbReference type="RefSeq" id="WP_012443635.1">
    <property type="nucleotide sequence ID" value="NC_010717.2"/>
</dbReference>
<reference evidence="1 2" key="1">
    <citation type="journal article" date="2008" name="BMC Genomics">
        <title>Genome sequence and rapid evolution of the rice pathogen Xanthomonas oryzae pv. oryzae PXO99A.</title>
        <authorList>
            <person name="Salzberg S.L."/>
            <person name="Sommer D.D."/>
            <person name="Schatz M.C."/>
            <person name="Phillippy A.M."/>
            <person name="Rabinowicz P.D."/>
            <person name="Tsuge S."/>
            <person name="Furutani A."/>
            <person name="Ochiai H."/>
            <person name="Delcher A.L."/>
            <person name="Kelley D."/>
            <person name="Madupu R."/>
            <person name="Puiu D."/>
            <person name="Radune D."/>
            <person name="Shumway M."/>
            <person name="Trapnell C."/>
            <person name="Aparna G."/>
            <person name="Jha G."/>
            <person name="Pandey A."/>
            <person name="Patil P.B."/>
            <person name="Ishihara H."/>
            <person name="Meyer D.F."/>
            <person name="Szurek B."/>
            <person name="Verdier V."/>
            <person name="Koebnik R."/>
            <person name="Dow J.M."/>
            <person name="Ryan R.P."/>
            <person name="Hirata H."/>
            <person name="Tsuyumu S."/>
            <person name="Won Lee S."/>
            <person name="Seo Y.S."/>
            <person name="Sriariyanum M."/>
            <person name="Ronald P.C."/>
            <person name="Sonti R.V."/>
            <person name="Van Sluys M.A."/>
            <person name="Leach J.E."/>
            <person name="White F.F."/>
            <person name="Bogdanove A.J."/>
        </authorList>
    </citation>
    <scope>NUCLEOTIDE SEQUENCE [LARGE SCALE GENOMIC DNA]</scope>
    <source>
        <strain evidence="1 2">PXO99A</strain>
    </source>
</reference>
<sequence>MPTQFTQGIRFEVAQDVLGALIAHWAEAAAQAFDAANPYLGRLAEIEAEQRKLRNLRADLNPRDAAQIESVIAEHAPLARRLYAPA</sequence>
<evidence type="ECO:0000313" key="1">
    <source>
        <dbReference type="EMBL" id="ACD56791.1"/>
    </source>
</evidence>
<organism evidence="1 2">
    <name type="scientific">Xanthomonas oryzae pv. oryzae (strain PXO99A)</name>
    <dbReference type="NCBI Taxonomy" id="360094"/>
    <lineage>
        <taxon>Bacteria</taxon>
        <taxon>Pseudomonadati</taxon>
        <taxon>Pseudomonadota</taxon>
        <taxon>Gammaproteobacteria</taxon>
        <taxon>Lysobacterales</taxon>
        <taxon>Lysobacteraceae</taxon>
        <taxon>Xanthomonas</taxon>
    </lineage>
</organism>
<protein>
    <submittedName>
        <fullName evidence="1">Uncharacterized protein</fullName>
    </submittedName>
</protein>
<gene>
    <name evidence="1" type="ordered locus">PXO_03364</name>
</gene>
<dbReference type="EMBL" id="CP000967">
    <property type="protein sequence ID" value="ACD56791.1"/>
    <property type="molecule type" value="Genomic_DNA"/>
</dbReference>